<dbReference type="Gene3D" id="1.20.120.350">
    <property type="entry name" value="Voltage-gated potassium channels. Chain C"/>
    <property type="match status" value="1"/>
</dbReference>
<keyword evidence="4" id="KW-0109">Calcium transport</keyword>
<evidence type="ECO:0000256" key="7">
    <source>
        <dbReference type="ARBA" id="ARBA00022837"/>
    </source>
</evidence>
<evidence type="ECO:0000313" key="17">
    <source>
        <dbReference type="Proteomes" id="UP001642464"/>
    </source>
</evidence>
<dbReference type="GO" id="GO:0034220">
    <property type="term" value="P:monoatomic ion transmembrane transport"/>
    <property type="evidence" value="ECO:0007669"/>
    <property type="project" value="UniProtKB-KW"/>
</dbReference>
<keyword evidence="17" id="KW-1185">Reference proteome</keyword>
<evidence type="ECO:0000256" key="14">
    <source>
        <dbReference type="SAM" id="Phobius"/>
    </source>
</evidence>
<comment type="subcellular location">
    <subcellularLocation>
        <location evidence="1">Membrane</location>
        <topology evidence="1">Multi-pass membrane protein</topology>
    </subcellularLocation>
</comment>
<comment type="caution">
    <text evidence="16">The sequence shown here is derived from an EMBL/GenBank/DDBJ whole genome shotgun (WGS) entry which is preliminary data.</text>
</comment>
<evidence type="ECO:0000256" key="10">
    <source>
        <dbReference type="ARBA" id="ARBA00023065"/>
    </source>
</evidence>
<evidence type="ECO:0000256" key="1">
    <source>
        <dbReference type="ARBA" id="ARBA00004141"/>
    </source>
</evidence>
<keyword evidence="8" id="KW-0851">Voltage-gated channel</keyword>
<dbReference type="Pfam" id="PF00520">
    <property type="entry name" value="Ion_trans"/>
    <property type="match status" value="1"/>
</dbReference>
<keyword evidence="5" id="KW-0107">Calcium channel</keyword>
<feature type="domain" description="EF-hand" evidence="15">
    <location>
        <begin position="228"/>
        <end position="263"/>
    </location>
</feature>
<evidence type="ECO:0000256" key="4">
    <source>
        <dbReference type="ARBA" id="ARBA00022568"/>
    </source>
</evidence>
<reference evidence="16 17" key="1">
    <citation type="submission" date="2024-02" db="EMBL/GenBank/DDBJ databases">
        <authorList>
            <person name="Chen Y."/>
            <person name="Shah S."/>
            <person name="Dougan E. K."/>
            <person name="Thang M."/>
            <person name="Chan C."/>
        </authorList>
    </citation>
    <scope>NUCLEOTIDE SEQUENCE [LARGE SCALE GENOMIC DNA]</scope>
</reference>
<keyword evidence="12" id="KW-0325">Glycoprotein</keyword>
<dbReference type="PANTHER" id="PTHR45628">
    <property type="entry name" value="VOLTAGE-DEPENDENT CALCIUM CHANNEL TYPE A SUBUNIT ALPHA-1"/>
    <property type="match status" value="1"/>
</dbReference>
<dbReference type="InterPro" id="IPR050599">
    <property type="entry name" value="VDCC_alpha-1_subunit"/>
</dbReference>
<evidence type="ECO:0000256" key="11">
    <source>
        <dbReference type="ARBA" id="ARBA00023136"/>
    </source>
</evidence>
<evidence type="ECO:0000256" key="9">
    <source>
        <dbReference type="ARBA" id="ARBA00022989"/>
    </source>
</evidence>
<name>A0ABP0KW37_9DINO</name>
<evidence type="ECO:0000313" key="16">
    <source>
        <dbReference type="EMBL" id="CAK9031075.1"/>
    </source>
</evidence>
<dbReference type="Gene3D" id="1.10.238.10">
    <property type="entry name" value="EF-hand"/>
    <property type="match status" value="1"/>
</dbReference>
<sequence>MAALALSEVKATAATQQKKLNAKSTVHLDKTLEVIESLRYQRGPAGRKPWMDEDGNITWSPARIQVATFVWSQVFETTMGLIIVGNLFLIMFEADQDAKCYPSHLNSVAECEDRSDNIQWLVIVNNILLIIYTVECLLRAFVDRGRFFCNTWNNIDLLTVLSGWLSIILANTPAKLGVDLSILKLSRLVRVVRAARVFISAVIVERAAEARANDKERRLKEKEQERASNMVDLAKLCASMDVDGSGSLSLDEMLQGFDESEAFQALMEHMDVKRDDVETIFNVLDEDRPPPFAQKTFYIFFN</sequence>
<evidence type="ECO:0000256" key="12">
    <source>
        <dbReference type="ARBA" id="ARBA00023180"/>
    </source>
</evidence>
<evidence type="ECO:0000256" key="2">
    <source>
        <dbReference type="ARBA" id="ARBA00022448"/>
    </source>
</evidence>
<dbReference type="InterPro" id="IPR027359">
    <property type="entry name" value="Volt_channel_dom_sf"/>
</dbReference>
<evidence type="ECO:0000256" key="13">
    <source>
        <dbReference type="ARBA" id="ARBA00023303"/>
    </source>
</evidence>
<dbReference type="InterPro" id="IPR011992">
    <property type="entry name" value="EF-hand-dom_pair"/>
</dbReference>
<keyword evidence="7" id="KW-0106">Calcium</keyword>
<keyword evidence="9 14" id="KW-1133">Transmembrane helix</keyword>
<dbReference type="InterPro" id="IPR005821">
    <property type="entry name" value="Ion_trans_dom"/>
</dbReference>
<keyword evidence="11 14" id="KW-0472">Membrane</keyword>
<dbReference type="PROSITE" id="PS00018">
    <property type="entry name" value="EF_HAND_1"/>
    <property type="match status" value="1"/>
</dbReference>
<evidence type="ECO:0000256" key="3">
    <source>
        <dbReference type="ARBA" id="ARBA00022553"/>
    </source>
</evidence>
<evidence type="ECO:0000256" key="8">
    <source>
        <dbReference type="ARBA" id="ARBA00022882"/>
    </source>
</evidence>
<organism evidence="16 17">
    <name type="scientific">Durusdinium trenchii</name>
    <dbReference type="NCBI Taxonomy" id="1381693"/>
    <lineage>
        <taxon>Eukaryota</taxon>
        <taxon>Sar</taxon>
        <taxon>Alveolata</taxon>
        <taxon>Dinophyceae</taxon>
        <taxon>Suessiales</taxon>
        <taxon>Symbiodiniaceae</taxon>
        <taxon>Durusdinium</taxon>
    </lineage>
</organism>
<proteinExistence type="predicted"/>
<keyword evidence="10" id="KW-0406">Ion transport</keyword>
<dbReference type="EMBL" id="CAXAMM010013335">
    <property type="protein sequence ID" value="CAK9031075.1"/>
    <property type="molecule type" value="Genomic_DNA"/>
</dbReference>
<accession>A0ABP0KW37</accession>
<dbReference type="Proteomes" id="UP001642464">
    <property type="component" value="Unassembled WGS sequence"/>
</dbReference>
<keyword evidence="2" id="KW-0813">Transport</keyword>
<dbReference type="PROSITE" id="PS50222">
    <property type="entry name" value="EF_HAND_2"/>
    <property type="match status" value="1"/>
</dbReference>
<gene>
    <name evidence="16" type="ORF">SCF082_LOCUS19481</name>
</gene>
<protein>
    <submittedName>
        <fullName evidence="16">Sodium channel protein type 11 subunit alpha (NaN) (Sensory neuron sodium channel 2) (Sodium channel protein type XI subunit alpha) (Voltage-gated sodium channel subunit alpha Nav1.9)</fullName>
    </submittedName>
</protein>
<dbReference type="SUPFAM" id="SSF47473">
    <property type="entry name" value="EF-hand"/>
    <property type="match status" value="1"/>
</dbReference>
<dbReference type="SUPFAM" id="SSF81324">
    <property type="entry name" value="Voltage-gated potassium channels"/>
    <property type="match status" value="1"/>
</dbReference>
<feature type="transmembrane region" description="Helical" evidence="14">
    <location>
        <begin position="120"/>
        <end position="142"/>
    </location>
</feature>
<evidence type="ECO:0000256" key="5">
    <source>
        <dbReference type="ARBA" id="ARBA00022673"/>
    </source>
</evidence>
<keyword evidence="13 16" id="KW-0407">Ion channel</keyword>
<dbReference type="PANTHER" id="PTHR45628:SF7">
    <property type="entry name" value="VOLTAGE-DEPENDENT CALCIUM CHANNEL TYPE A SUBUNIT ALPHA-1"/>
    <property type="match status" value="1"/>
</dbReference>
<evidence type="ECO:0000256" key="6">
    <source>
        <dbReference type="ARBA" id="ARBA00022692"/>
    </source>
</evidence>
<dbReference type="InterPro" id="IPR002048">
    <property type="entry name" value="EF_hand_dom"/>
</dbReference>
<keyword evidence="3" id="KW-0597">Phosphoprotein</keyword>
<dbReference type="InterPro" id="IPR018247">
    <property type="entry name" value="EF_Hand_1_Ca_BS"/>
</dbReference>
<evidence type="ECO:0000259" key="15">
    <source>
        <dbReference type="PROSITE" id="PS50222"/>
    </source>
</evidence>
<keyword evidence="6 14" id="KW-0812">Transmembrane</keyword>